<organism evidence="1 2">
    <name type="scientific">Podospora australis</name>
    <dbReference type="NCBI Taxonomy" id="1536484"/>
    <lineage>
        <taxon>Eukaryota</taxon>
        <taxon>Fungi</taxon>
        <taxon>Dikarya</taxon>
        <taxon>Ascomycota</taxon>
        <taxon>Pezizomycotina</taxon>
        <taxon>Sordariomycetes</taxon>
        <taxon>Sordariomycetidae</taxon>
        <taxon>Sordariales</taxon>
        <taxon>Podosporaceae</taxon>
        <taxon>Podospora</taxon>
    </lineage>
</organism>
<keyword evidence="2" id="KW-1185">Reference proteome</keyword>
<protein>
    <submittedName>
        <fullName evidence="1">Uncharacterized protein</fullName>
    </submittedName>
</protein>
<evidence type="ECO:0000313" key="2">
    <source>
        <dbReference type="Proteomes" id="UP001302126"/>
    </source>
</evidence>
<name>A0AAN6WXG8_9PEZI</name>
<evidence type="ECO:0000313" key="1">
    <source>
        <dbReference type="EMBL" id="KAK4187932.1"/>
    </source>
</evidence>
<reference evidence="1" key="1">
    <citation type="journal article" date="2023" name="Mol. Phylogenet. Evol.">
        <title>Genome-scale phylogeny and comparative genomics of the fungal order Sordariales.</title>
        <authorList>
            <person name="Hensen N."/>
            <person name="Bonometti L."/>
            <person name="Westerberg I."/>
            <person name="Brannstrom I.O."/>
            <person name="Guillou S."/>
            <person name="Cros-Aarteil S."/>
            <person name="Calhoun S."/>
            <person name="Haridas S."/>
            <person name="Kuo A."/>
            <person name="Mondo S."/>
            <person name="Pangilinan J."/>
            <person name="Riley R."/>
            <person name="LaButti K."/>
            <person name="Andreopoulos B."/>
            <person name="Lipzen A."/>
            <person name="Chen C."/>
            <person name="Yan M."/>
            <person name="Daum C."/>
            <person name="Ng V."/>
            <person name="Clum A."/>
            <person name="Steindorff A."/>
            <person name="Ohm R.A."/>
            <person name="Martin F."/>
            <person name="Silar P."/>
            <person name="Natvig D.O."/>
            <person name="Lalanne C."/>
            <person name="Gautier V."/>
            <person name="Ament-Velasquez S.L."/>
            <person name="Kruys A."/>
            <person name="Hutchinson M.I."/>
            <person name="Powell A.J."/>
            <person name="Barry K."/>
            <person name="Miller A.N."/>
            <person name="Grigoriev I.V."/>
            <person name="Debuchy R."/>
            <person name="Gladieux P."/>
            <person name="Hiltunen Thoren M."/>
            <person name="Johannesson H."/>
        </authorList>
    </citation>
    <scope>NUCLEOTIDE SEQUENCE</scope>
    <source>
        <strain evidence="1">PSN309</strain>
    </source>
</reference>
<comment type="caution">
    <text evidence="1">The sequence shown here is derived from an EMBL/GenBank/DDBJ whole genome shotgun (WGS) entry which is preliminary data.</text>
</comment>
<reference evidence="1" key="2">
    <citation type="submission" date="2023-05" db="EMBL/GenBank/DDBJ databases">
        <authorList>
            <consortium name="Lawrence Berkeley National Laboratory"/>
            <person name="Steindorff A."/>
            <person name="Hensen N."/>
            <person name="Bonometti L."/>
            <person name="Westerberg I."/>
            <person name="Brannstrom I.O."/>
            <person name="Guillou S."/>
            <person name="Cros-Aarteil S."/>
            <person name="Calhoun S."/>
            <person name="Haridas S."/>
            <person name="Kuo A."/>
            <person name="Mondo S."/>
            <person name="Pangilinan J."/>
            <person name="Riley R."/>
            <person name="Labutti K."/>
            <person name="Andreopoulos B."/>
            <person name="Lipzen A."/>
            <person name="Chen C."/>
            <person name="Yanf M."/>
            <person name="Daum C."/>
            <person name="Ng V."/>
            <person name="Clum A."/>
            <person name="Ohm R."/>
            <person name="Martin F."/>
            <person name="Silar P."/>
            <person name="Natvig D."/>
            <person name="Lalanne C."/>
            <person name="Gautier V."/>
            <person name="Ament-Velasquez S.L."/>
            <person name="Kruys A."/>
            <person name="Hutchinson M.I."/>
            <person name="Powell A.J."/>
            <person name="Barry K."/>
            <person name="Miller A.N."/>
            <person name="Grigoriev I.V."/>
            <person name="Debuchy R."/>
            <person name="Gladieux P."/>
            <person name="Thoren M.H."/>
            <person name="Johannesson H."/>
        </authorList>
    </citation>
    <scope>NUCLEOTIDE SEQUENCE</scope>
    <source>
        <strain evidence="1">PSN309</strain>
    </source>
</reference>
<sequence>MPPRAAPVDDSPTALTLILKHGTATVFLFASPSWTFSELSSKLFACIRDRFPDGLPTSKIPFKTTAVPTAEEEDAWRIVYGVQKDKENVRKGFRELRAEDTDTLRSKGLQDLTTMAFSLVRQDELGAGHFEVVFPDQD</sequence>
<dbReference type="Proteomes" id="UP001302126">
    <property type="component" value="Unassembled WGS sequence"/>
</dbReference>
<dbReference type="EMBL" id="MU864395">
    <property type="protein sequence ID" value="KAK4187932.1"/>
    <property type="molecule type" value="Genomic_DNA"/>
</dbReference>
<proteinExistence type="predicted"/>
<accession>A0AAN6WXG8</accession>
<dbReference type="AlphaFoldDB" id="A0AAN6WXG8"/>
<gene>
    <name evidence="1" type="ORF">QBC35DRAFT_217940</name>
</gene>